<proteinExistence type="predicted"/>
<name>A0A370ICN4_9NOCA</name>
<dbReference type="AlphaFoldDB" id="A0A370ICN4"/>
<dbReference type="EMBL" id="QQBC01000001">
    <property type="protein sequence ID" value="RDI68495.1"/>
    <property type="molecule type" value="Genomic_DNA"/>
</dbReference>
<keyword evidence="4" id="KW-1185">Reference proteome</keyword>
<sequence length="143" mass="15354">MPLLLLMLGPDRAGRAQPPARVDGDSGEHSPGCLAPHGLGDAGQGDAEVSALCGGERVEYEAAHLRDMSGRAVDHLLPTDDEIPGVSSVFYDGVAEVWVDDIADAARWFTSDTHTTTVAPDEERFIDRSLTRFLYSTETPIFG</sequence>
<dbReference type="SUPFAM" id="SSF54909">
    <property type="entry name" value="Dimeric alpha+beta barrel"/>
    <property type="match status" value="1"/>
</dbReference>
<evidence type="ECO:0000313" key="4">
    <source>
        <dbReference type="Proteomes" id="UP000254869"/>
    </source>
</evidence>
<dbReference type="InterPro" id="IPR009799">
    <property type="entry name" value="EthD_dom"/>
</dbReference>
<comment type="caution">
    <text evidence="3">The sequence shown here is derived from an EMBL/GenBank/DDBJ whole genome shotgun (WGS) entry which is preliminary data.</text>
</comment>
<protein>
    <submittedName>
        <fullName evidence="3">EthD domain-containing protein</fullName>
    </submittedName>
</protein>
<dbReference type="RefSeq" id="WP_068001909.1">
    <property type="nucleotide sequence ID" value="NZ_QQBC01000001.1"/>
</dbReference>
<reference evidence="3 4" key="1">
    <citation type="submission" date="2018-07" db="EMBL/GenBank/DDBJ databases">
        <title>Genomic Encyclopedia of Type Strains, Phase IV (KMG-IV): sequencing the most valuable type-strain genomes for metagenomic binning, comparative biology and taxonomic classification.</title>
        <authorList>
            <person name="Goeker M."/>
        </authorList>
    </citation>
    <scope>NUCLEOTIDE SEQUENCE [LARGE SCALE GENOMIC DNA]</scope>
    <source>
        <strain evidence="3 4">DSM 44290</strain>
    </source>
</reference>
<feature type="domain" description="EthD" evidence="2">
    <location>
        <begin position="87"/>
        <end position="129"/>
    </location>
</feature>
<evidence type="ECO:0000313" key="3">
    <source>
        <dbReference type="EMBL" id="RDI68495.1"/>
    </source>
</evidence>
<dbReference type="Pfam" id="PF07110">
    <property type="entry name" value="EthD"/>
    <property type="match status" value="1"/>
</dbReference>
<dbReference type="Proteomes" id="UP000254869">
    <property type="component" value="Unassembled WGS sequence"/>
</dbReference>
<accession>A0A370ICN4</accession>
<gene>
    <name evidence="3" type="ORF">DFR76_10130</name>
</gene>
<dbReference type="GO" id="GO:0016491">
    <property type="term" value="F:oxidoreductase activity"/>
    <property type="evidence" value="ECO:0007669"/>
    <property type="project" value="InterPro"/>
</dbReference>
<dbReference type="STRING" id="1210086.GCA_001613105_04883"/>
<feature type="region of interest" description="Disordered" evidence="1">
    <location>
        <begin position="9"/>
        <end position="41"/>
    </location>
</feature>
<organism evidence="3 4">
    <name type="scientific">Nocardia pseudobrasiliensis</name>
    <dbReference type="NCBI Taxonomy" id="45979"/>
    <lineage>
        <taxon>Bacteria</taxon>
        <taxon>Bacillati</taxon>
        <taxon>Actinomycetota</taxon>
        <taxon>Actinomycetes</taxon>
        <taxon>Mycobacteriales</taxon>
        <taxon>Nocardiaceae</taxon>
        <taxon>Nocardia</taxon>
    </lineage>
</organism>
<dbReference type="Gene3D" id="3.30.70.100">
    <property type="match status" value="1"/>
</dbReference>
<evidence type="ECO:0000256" key="1">
    <source>
        <dbReference type="SAM" id="MobiDB-lite"/>
    </source>
</evidence>
<evidence type="ECO:0000259" key="2">
    <source>
        <dbReference type="Pfam" id="PF07110"/>
    </source>
</evidence>
<dbReference type="InterPro" id="IPR011008">
    <property type="entry name" value="Dimeric_a/b-barrel"/>
</dbReference>